<evidence type="ECO:0000256" key="2">
    <source>
        <dbReference type="ARBA" id="ARBA00022737"/>
    </source>
</evidence>
<organism evidence="4 5">
    <name type="scientific">Cyphomyrmex costatus</name>
    <dbReference type="NCBI Taxonomy" id="456900"/>
    <lineage>
        <taxon>Eukaryota</taxon>
        <taxon>Metazoa</taxon>
        <taxon>Ecdysozoa</taxon>
        <taxon>Arthropoda</taxon>
        <taxon>Hexapoda</taxon>
        <taxon>Insecta</taxon>
        <taxon>Pterygota</taxon>
        <taxon>Neoptera</taxon>
        <taxon>Endopterygota</taxon>
        <taxon>Hymenoptera</taxon>
        <taxon>Apocrita</taxon>
        <taxon>Aculeata</taxon>
        <taxon>Formicoidea</taxon>
        <taxon>Formicidae</taxon>
        <taxon>Myrmicinae</taxon>
        <taxon>Cyphomyrmex</taxon>
    </lineage>
</organism>
<dbReference type="Proteomes" id="UP000078542">
    <property type="component" value="Unassembled WGS sequence"/>
</dbReference>
<evidence type="ECO:0000256" key="1">
    <source>
        <dbReference type="ARBA" id="ARBA00022614"/>
    </source>
</evidence>
<dbReference type="GO" id="GO:0016301">
    <property type="term" value="F:kinase activity"/>
    <property type="evidence" value="ECO:0007669"/>
    <property type="project" value="UniProtKB-KW"/>
</dbReference>
<dbReference type="InterPro" id="IPR008144">
    <property type="entry name" value="Guanylate_kin-like_dom"/>
</dbReference>
<gene>
    <name evidence="4" type="ORF">ALC62_13173</name>
</gene>
<keyword evidence="5" id="KW-1185">Reference proteome</keyword>
<dbReference type="Gene3D" id="3.80.10.10">
    <property type="entry name" value="Ribonuclease Inhibitor"/>
    <property type="match status" value="2"/>
</dbReference>
<sequence>MSEILQTTHEKMRKKTLDDKHIAHEKLKNDPVEKKSSQLTSLTLPAKICSSGFHDEQTQQIIDSDWGGYALDLRLWEDSKSSVVQIRPSEVSLDNKESFGFLSDRLIGIGSSFLTRSPENGLYILSKCVLKNRGLTDITMLRYHRHLQYINITNNNISCLSPLSGLPYLMYLNASHNKIEHVSNFTPPWYLTYVNLSYNHVTDIGDLNGCWSIVRLNLSHNVLESISGLENLKHLQYLNLSYNLIKCIENLDGLNIRELNLEGNCIKSFKSAIPGHGINTLPNLRTILLGYNRLSTLGFFKDAYTLRFVDLKFNRITDLMEVLNLKGLIFEVDFRGNICTKWPNYRNVLISSISSVKFIDGVQVFPEEKVTSAMLFASPLDLIAARKVAKLTLLEHLNINKINAHVQPYDEISPPLMILTGPSALKKMTLALHVAQTIPDKIKYCLWHTTKEICEDDDERKAYIPVNREEFNDMARRGEFLVILDLLGDSYGFHVNQISPLISEHKIGLTQMNLYAVTEISKRYPNVKAILVFTQSIDLHKDWIQEKFDVYTWIKDSVENLLAVKIGKHREEETETASCILNFIEEILNEIMSRLVFPIYDISVRPQGDGATTTDIILQSKTMLPKVVLRRSEIASQKKKCITETKNEKDIKSFDQLSSEEKKQTSEELKVLLDEESNIIIDDKETKREKHRSKMLQRRIILMMDMPDQFDNDNFSESTSSEEIMDIHQETITYEEKAKVLKNIYIELVIKSRKLYLDYHESHPGFFTLVLLMDDYMEAFNSLINFIHESYTNLPYRKSIFLSEMQHFKHTAIPVVLESIVNKIRENLSISKLQRRKILKLQEIDCPSQNNDRDKL</sequence>
<dbReference type="Pfam" id="PF12799">
    <property type="entry name" value="LRR_4"/>
    <property type="match status" value="1"/>
</dbReference>
<proteinExistence type="predicted"/>
<dbReference type="SMART" id="SM00365">
    <property type="entry name" value="LRR_SD22"/>
    <property type="match status" value="4"/>
</dbReference>
<dbReference type="InterPro" id="IPR032675">
    <property type="entry name" value="LRR_dom_sf"/>
</dbReference>
<dbReference type="InterPro" id="IPR025875">
    <property type="entry name" value="Leu-rich_rpt_4"/>
</dbReference>
<feature type="domain" description="Guanylate kinase-like" evidence="3">
    <location>
        <begin position="414"/>
        <end position="600"/>
    </location>
</feature>
<keyword evidence="1" id="KW-0433">Leucine-rich repeat</keyword>
<dbReference type="SUPFAM" id="SSF52540">
    <property type="entry name" value="P-loop containing nucleoside triphosphate hydrolases"/>
    <property type="match status" value="1"/>
</dbReference>
<keyword evidence="4" id="KW-0808">Transferase</keyword>
<dbReference type="Gene3D" id="3.40.50.300">
    <property type="entry name" value="P-loop containing nucleotide triphosphate hydrolases"/>
    <property type="match status" value="1"/>
</dbReference>
<dbReference type="GO" id="GO:0005737">
    <property type="term" value="C:cytoplasm"/>
    <property type="evidence" value="ECO:0007669"/>
    <property type="project" value="TreeGrafter"/>
</dbReference>
<evidence type="ECO:0000313" key="4">
    <source>
        <dbReference type="EMBL" id="KYM96122.1"/>
    </source>
</evidence>
<reference evidence="4 5" key="1">
    <citation type="submission" date="2016-03" db="EMBL/GenBank/DDBJ databases">
        <title>Cyphomyrmex costatus WGS genome.</title>
        <authorList>
            <person name="Nygaard S."/>
            <person name="Hu H."/>
            <person name="Boomsma J."/>
            <person name="Zhang G."/>
        </authorList>
    </citation>
    <scope>NUCLEOTIDE SEQUENCE [LARGE SCALE GENOMIC DNA]</scope>
    <source>
        <strain evidence="4">MS0001</strain>
        <tissue evidence="4">Whole body</tissue>
    </source>
</reference>
<name>A0A195C5J7_9HYME</name>
<dbReference type="InterPro" id="IPR027417">
    <property type="entry name" value="P-loop_NTPase"/>
</dbReference>
<keyword evidence="2" id="KW-0677">Repeat</keyword>
<dbReference type="PROSITE" id="PS51450">
    <property type="entry name" value="LRR"/>
    <property type="match status" value="5"/>
</dbReference>
<accession>A0A195C5J7</accession>
<dbReference type="InterPro" id="IPR001611">
    <property type="entry name" value="Leu-rich_rpt"/>
</dbReference>
<protein>
    <submittedName>
        <fullName evidence="4">Leucine-rich repeat and guanylate kinase domain-containing protein</fullName>
    </submittedName>
</protein>
<dbReference type="InterPro" id="IPR008145">
    <property type="entry name" value="GK/Ca_channel_bsu"/>
</dbReference>
<dbReference type="EMBL" id="KQ978231">
    <property type="protein sequence ID" value="KYM96122.1"/>
    <property type="molecule type" value="Genomic_DNA"/>
</dbReference>
<keyword evidence="4" id="KW-0418">Kinase</keyword>
<dbReference type="PANTHER" id="PTHR15454:SF56">
    <property type="entry name" value="PROTEIN PHOSPHATASE 1 REGULATORY SUBUNIT 7-RELATED"/>
    <property type="match status" value="1"/>
</dbReference>
<dbReference type="STRING" id="456900.A0A195C5J7"/>
<dbReference type="SUPFAM" id="SSF52058">
    <property type="entry name" value="L domain-like"/>
    <property type="match status" value="1"/>
</dbReference>
<dbReference type="Pfam" id="PF00625">
    <property type="entry name" value="Guanylate_kin"/>
    <property type="match status" value="1"/>
</dbReference>
<dbReference type="PROSITE" id="PS50052">
    <property type="entry name" value="GUANYLATE_KINASE_2"/>
    <property type="match status" value="1"/>
</dbReference>
<evidence type="ECO:0000259" key="3">
    <source>
        <dbReference type="PROSITE" id="PS50052"/>
    </source>
</evidence>
<dbReference type="PANTHER" id="PTHR15454">
    <property type="entry name" value="NISCHARIN RELATED"/>
    <property type="match status" value="1"/>
</dbReference>
<evidence type="ECO:0000313" key="5">
    <source>
        <dbReference type="Proteomes" id="UP000078542"/>
    </source>
</evidence>
<dbReference type="AlphaFoldDB" id="A0A195C5J7"/>